<dbReference type="EMBL" id="JAVRRT010000010">
    <property type="protein sequence ID" value="KAK5168333.1"/>
    <property type="molecule type" value="Genomic_DNA"/>
</dbReference>
<comment type="caution">
    <text evidence="2">The sequence shown here is derived from an EMBL/GenBank/DDBJ whole genome shotgun (WGS) entry which is preliminary data.</text>
</comment>
<dbReference type="AlphaFoldDB" id="A0AAV9P6M9"/>
<dbReference type="RefSeq" id="XP_064657943.1">
    <property type="nucleotide sequence ID" value="XM_064804142.1"/>
</dbReference>
<evidence type="ECO:0000313" key="3">
    <source>
        <dbReference type="Proteomes" id="UP001337655"/>
    </source>
</evidence>
<keyword evidence="1" id="KW-0472">Membrane</keyword>
<dbReference type="GeneID" id="89928241"/>
<evidence type="ECO:0000256" key="1">
    <source>
        <dbReference type="SAM" id="Phobius"/>
    </source>
</evidence>
<feature type="transmembrane region" description="Helical" evidence="1">
    <location>
        <begin position="170"/>
        <end position="188"/>
    </location>
</feature>
<gene>
    <name evidence="2" type="ORF">LTR77_006902</name>
</gene>
<dbReference type="Proteomes" id="UP001337655">
    <property type="component" value="Unassembled WGS sequence"/>
</dbReference>
<proteinExistence type="predicted"/>
<accession>A0AAV9P6M9</accession>
<evidence type="ECO:0000313" key="2">
    <source>
        <dbReference type="EMBL" id="KAK5168333.1"/>
    </source>
</evidence>
<feature type="transmembrane region" description="Helical" evidence="1">
    <location>
        <begin position="219"/>
        <end position="238"/>
    </location>
</feature>
<feature type="transmembrane region" description="Helical" evidence="1">
    <location>
        <begin position="102"/>
        <end position="122"/>
    </location>
</feature>
<keyword evidence="1" id="KW-1133">Transmembrane helix</keyword>
<protein>
    <submittedName>
        <fullName evidence="2">Uncharacterized protein</fullName>
    </submittedName>
</protein>
<name>A0AAV9P6M9_9PEZI</name>
<keyword evidence="3" id="KW-1185">Reference proteome</keyword>
<feature type="transmembrane region" description="Helical" evidence="1">
    <location>
        <begin position="128"/>
        <end position="149"/>
    </location>
</feature>
<sequence>MSAASSQHLSWQSAFGGISALALNTMFQEAGSFGNLPELARYVLRSSPIFCVADILLIVGLFLALLPGHGFLTALRIVALLRYPAGCRTPPKATVGNQVKSLFLFIAMLSQLVKLLTCKGIPWTQASAIMYMVLYLLEGLLRHIAVAILDNTASELRSQSTIRINHCGQFALSVIALLQYAFWIVASFQAYPPAMNHACLSIDTLAITAISVNCLKYQALMLGVLPVNLAPLLALFVIARRRFTDIHTQEYSKAVFEMAALLVISLAGVALGFVLGPESAKKPGFNVAQLRMPVIDAEPSTRLIGALHFRLRRGRHVQASLRRELTINPRDLLVRFRDGRFIAAGALTARLRMMDGT</sequence>
<feature type="transmembrane region" description="Helical" evidence="1">
    <location>
        <begin position="258"/>
        <end position="276"/>
    </location>
</feature>
<keyword evidence="1" id="KW-0812">Transmembrane</keyword>
<feature type="transmembrane region" description="Helical" evidence="1">
    <location>
        <begin position="55"/>
        <end position="81"/>
    </location>
</feature>
<reference evidence="2 3" key="1">
    <citation type="submission" date="2023-08" db="EMBL/GenBank/DDBJ databases">
        <title>Black Yeasts Isolated from many extreme environments.</title>
        <authorList>
            <person name="Coleine C."/>
            <person name="Stajich J.E."/>
            <person name="Selbmann L."/>
        </authorList>
    </citation>
    <scope>NUCLEOTIDE SEQUENCE [LARGE SCALE GENOMIC DNA]</scope>
    <source>
        <strain evidence="2 3">CCFEE 5935</strain>
    </source>
</reference>
<organism evidence="2 3">
    <name type="scientific">Saxophila tyrrhenica</name>
    <dbReference type="NCBI Taxonomy" id="1690608"/>
    <lineage>
        <taxon>Eukaryota</taxon>
        <taxon>Fungi</taxon>
        <taxon>Dikarya</taxon>
        <taxon>Ascomycota</taxon>
        <taxon>Pezizomycotina</taxon>
        <taxon>Dothideomycetes</taxon>
        <taxon>Dothideomycetidae</taxon>
        <taxon>Mycosphaerellales</taxon>
        <taxon>Extremaceae</taxon>
        <taxon>Saxophila</taxon>
    </lineage>
</organism>